<sequence>MTAKLTKPYSPTTTGKIERWHLTLRRELLDPPEPIKVEPAPA</sequence>
<reference evidence="1" key="1">
    <citation type="submission" date="2021-03" db="EMBL/GenBank/DDBJ databases">
        <authorList>
            <person name="Kanchanasin P."/>
            <person name="Saeng-In P."/>
            <person name="Phongsopitanun W."/>
            <person name="Yuki M."/>
            <person name="Kudo T."/>
            <person name="Ohkuma M."/>
            <person name="Tanasupawat S."/>
        </authorList>
    </citation>
    <scope>NUCLEOTIDE SEQUENCE</scope>
    <source>
        <strain evidence="1">GKU 128</strain>
    </source>
</reference>
<proteinExistence type="predicted"/>
<evidence type="ECO:0000313" key="2">
    <source>
        <dbReference type="Proteomes" id="UP000669179"/>
    </source>
</evidence>
<gene>
    <name evidence="1" type="ORF">J4573_02220</name>
</gene>
<dbReference type="AlphaFoldDB" id="A0A939PAV3"/>
<evidence type="ECO:0008006" key="3">
    <source>
        <dbReference type="Google" id="ProtNLM"/>
    </source>
</evidence>
<protein>
    <recommendedName>
        <fullName evidence="3">Integrase</fullName>
    </recommendedName>
</protein>
<dbReference type="Proteomes" id="UP000669179">
    <property type="component" value="Unassembled WGS sequence"/>
</dbReference>
<evidence type="ECO:0000313" key="1">
    <source>
        <dbReference type="EMBL" id="MBO2445894.1"/>
    </source>
</evidence>
<organism evidence="1 2">
    <name type="scientific">Actinomadura barringtoniae</name>
    <dbReference type="NCBI Taxonomy" id="1427535"/>
    <lineage>
        <taxon>Bacteria</taxon>
        <taxon>Bacillati</taxon>
        <taxon>Actinomycetota</taxon>
        <taxon>Actinomycetes</taxon>
        <taxon>Streptosporangiales</taxon>
        <taxon>Thermomonosporaceae</taxon>
        <taxon>Actinomadura</taxon>
    </lineage>
</organism>
<accession>A0A939PAV3</accession>
<dbReference type="EMBL" id="JAGEOJ010000001">
    <property type="protein sequence ID" value="MBO2445894.1"/>
    <property type="molecule type" value="Genomic_DNA"/>
</dbReference>
<name>A0A939PAV3_9ACTN</name>
<comment type="caution">
    <text evidence="1">The sequence shown here is derived from an EMBL/GenBank/DDBJ whole genome shotgun (WGS) entry which is preliminary data.</text>
</comment>
<keyword evidence="2" id="KW-1185">Reference proteome</keyword>